<proteinExistence type="predicted"/>
<comment type="caution">
    <text evidence="1">The sequence shown here is derived from an EMBL/GenBank/DDBJ whole genome shotgun (WGS) entry which is preliminary data.</text>
</comment>
<keyword evidence="2" id="KW-1185">Reference proteome</keyword>
<keyword evidence="1" id="KW-0456">Lyase</keyword>
<dbReference type="OrthoDB" id="530475at2"/>
<dbReference type="GO" id="GO:0015716">
    <property type="term" value="P:organic phosphonate transport"/>
    <property type="evidence" value="ECO:0007669"/>
    <property type="project" value="InterPro"/>
</dbReference>
<organism evidence="1 2">
    <name type="scientific">Oceaniradius stylonematis</name>
    <dbReference type="NCBI Taxonomy" id="2184161"/>
    <lineage>
        <taxon>Bacteria</taxon>
        <taxon>Pseudomonadati</taxon>
        <taxon>Pseudomonadota</taxon>
        <taxon>Alphaproteobacteria</taxon>
        <taxon>Hyphomicrobiales</taxon>
        <taxon>Ahrensiaceae</taxon>
        <taxon>Oceaniradius</taxon>
    </lineage>
</organism>
<dbReference type="EMBL" id="QFWV02000001">
    <property type="protein sequence ID" value="RKF08618.1"/>
    <property type="molecule type" value="Genomic_DNA"/>
</dbReference>
<dbReference type="GO" id="GO:0019634">
    <property type="term" value="P:organic phosphonate metabolic process"/>
    <property type="evidence" value="ECO:0007669"/>
    <property type="project" value="InterPro"/>
</dbReference>
<dbReference type="AlphaFoldDB" id="A0A3A8AGW6"/>
<name>A0A3A8AGW6_9HYPH</name>
<dbReference type="Pfam" id="PF06754">
    <property type="entry name" value="PhnG"/>
    <property type="match status" value="1"/>
</dbReference>
<evidence type="ECO:0000313" key="2">
    <source>
        <dbReference type="Proteomes" id="UP000246132"/>
    </source>
</evidence>
<dbReference type="InterPro" id="IPR009609">
    <property type="entry name" value="Phosphonate_metab_PhnG"/>
</dbReference>
<dbReference type="NCBIfam" id="TIGR03293">
    <property type="entry name" value="PhnG_redo"/>
    <property type="match status" value="1"/>
</dbReference>
<protein>
    <submittedName>
        <fullName evidence="1">Phosphonate C-P lyase system protein PhnG</fullName>
    </submittedName>
</protein>
<reference evidence="1 2" key="1">
    <citation type="journal article" date="2018" name="Int. J. Syst. Bacteriol.">
        <title>Oceaniradius stylonemae gen. nov., sp. nov., isolated from a red alga, Stylonema cornu-cervi.</title>
        <authorList>
            <person name="Jeong S."/>
        </authorList>
    </citation>
    <scope>NUCLEOTIDE SEQUENCE [LARGE SCALE GENOMIC DNA]</scope>
    <source>
        <strain evidence="1 2">StC1</strain>
    </source>
</reference>
<dbReference type="Proteomes" id="UP000246132">
    <property type="component" value="Unassembled WGS sequence"/>
</dbReference>
<accession>A0A3A8AGW6</accession>
<dbReference type="GO" id="GO:0016829">
    <property type="term" value="F:lyase activity"/>
    <property type="evidence" value="ECO:0007669"/>
    <property type="project" value="UniProtKB-KW"/>
</dbReference>
<dbReference type="RefSeq" id="WP_109766740.1">
    <property type="nucleotide sequence ID" value="NZ_QFWV02000001.1"/>
</dbReference>
<gene>
    <name evidence="1" type="primary">phnG</name>
    <name evidence="1" type="ORF">DEM25_001130</name>
</gene>
<sequence length="155" mass="16148">MTAPESMNEHAQARRHRLSVLAQGDASLLAECWNGLGIDPECELVRGPEIGLVALRGRMGGGGAPFNLGEATATRASVRLADGTTGHAMVLGRDKAKVKLAAVIDALAQDEAMAARLDEAVIAPLQAAIAVRDAGRAAETTATKVDFFTMVRGDD</sequence>
<evidence type="ECO:0000313" key="1">
    <source>
        <dbReference type="EMBL" id="RKF08618.1"/>
    </source>
</evidence>